<dbReference type="CDD" id="cd06171">
    <property type="entry name" value="Sigma70_r4"/>
    <property type="match status" value="1"/>
</dbReference>
<dbReference type="RefSeq" id="WP_380228891.1">
    <property type="nucleotide sequence ID" value="NZ_JBHSOF010000052.1"/>
</dbReference>
<dbReference type="InterPro" id="IPR014325">
    <property type="entry name" value="RNA_pol_sigma-E_actinobac"/>
</dbReference>
<protein>
    <submittedName>
        <fullName evidence="9">SigE family RNA polymerase sigma factor</fullName>
    </submittedName>
</protein>
<dbReference type="InterPro" id="IPR013325">
    <property type="entry name" value="RNA_pol_sigma_r2"/>
</dbReference>
<feature type="domain" description="RNA polymerase sigma-70 region 2" evidence="7">
    <location>
        <begin position="50"/>
        <end position="110"/>
    </location>
</feature>
<evidence type="ECO:0000256" key="1">
    <source>
        <dbReference type="ARBA" id="ARBA00010641"/>
    </source>
</evidence>
<feature type="domain" description="RNA polymerase sigma factor 70 region 4 type 2" evidence="8">
    <location>
        <begin position="138"/>
        <end position="189"/>
    </location>
</feature>
<dbReference type="Pfam" id="PF04542">
    <property type="entry name" value="Sigma70_r2"/>
    <property type="match status" value="1"/>
</dbReference>
<dbReference type="InterPro" id="IPR013249">
    <property type="entry name" value="RNA_pol_sigma70_r4_t2"/>
</dbReference>
<dbReference type="InterPro" id="IPR036388">
    <property type="entry name" value="WH-like_DNA-bd_sf"/>
</dbReference>
<dbReference type="EMBL" id="JBHSOF010000052">
    <property type="protein sequence ID" value="MFC5667212.1"/>
    <property type="molecule type" value="Genomic_DNA"/>
</dbReference>
<dbReference type="InterPro" id="IPR007627">
    <property type="entry name" value="RNA_pol_sigma70_r2"/>
</dbReference>
<dbReference type="SUPFAM" id="SSF88946">
    <property type="entry name" value="Sigma2 domain of RNA polymerase sigma factors"/>
    <property type="match status" value="1"/>
</dbReference>
<keyword evidence="2" id="KW-0805">Transcription regulation</keyword>
<dbReference type="InterPro" id="IPR013324">
    <property type="entry name" value="RNA_pol_sigma_r3/r4-like"/>
</dbReference>
<name>A0ABW0X9M0_9ACTN</name>
<sequence length="214" mass="23147">MTPSALTIPVGDRSRPVTAPAAGPPSGEASEGGPGARELGFEGFAATRWRRLVRTAYLLTGDYHEAEDVVQATLAKVFRSWSRISRLEEPDAYVHRALVNNNLSRHRRRRVRQLLVPVLPDRAHTAGGGHRDVEERSALLQALAELPQRQRAVVVLRYWEDMSEPQVAEVLGCSPGTVKSQASRGLAKLRGHPALAPYAAGTGSTTDGTNGDNS</sequence>
<evidence type="ECO:0000256" key="2">
    <source>
        <dbReference type="ARBA" id="ARBA00023015"/>
    </source>
</evidence>
<keyword evidence="3" id="KW-0731">Sigma factor</keyword>
<dbReference type="NCBIfam" id="TIGR02937">
    <property type="entry name" value="sigma70-ECF"/>
    <property type="match status" value="1"/>
</dbReference>
<keyword evidence="5" id="KW-0804">Transcription</keyword>
<evidence type="ECO:0000256" key="6">
    <source>
        <dbReference type="SAM" id="MobiDB-lite"/>
    </source>
</evidence>
<dbReference type="Gene3D" id="1.10.1740.10">
    <property type="match status" value="1"/>
</dbReference>
<dbReference type="Proteomes" id="UP001595975">
    <property type="component" value="Unassembled WGS sequence"/>
</dbReference>
<comment type="similarity">
    <text evidence="1">Belongs to the sigma-70 factor family. ECF subfamily.</text>
</comment>
<reference evidence="10" key="1">
    <citation type="journal article" date="2019" name="Int. J. Syst. Evol. Microbiol.">
        <title>The Global Catalogue of Microorganisms (GCM) 10K type strain sequencing project: providing services to taxonomists for standard genome sequencing and annotation.</title>
        <authorList>
            <consortium name="The Broad Institute Genomics Platform"/>
            <consortium name="The Broad Institute Genome Sequencing Center for Infectious Disease"/>
            <person name="Wu L."/>
            <person name="Ma J."/>
        </authorList>
    </citation>
    <scope>NUCLEOTIDE SEQUENCE [LARGE SCALE GENOMIC DNA]</scope>
    <source>
        <strain evidence="10">CGMCC 4.1437</strain>
    </source>
</reference>
<dbReference type="PANTHER" id="PTHR43133">
    <property type="entry name" value="RNA POLYMERASE ECF-TYPE SIGMA FACTO"/>
    <property type="match status" value="1"/>
</dbReference>
<keyword evidence="10" id="KW-1185">Reference proteome</keyword>
<evidence type="ECO:0000259" key="7">
    <source>
        <dbReference type="Pfam" id="PF04542"/>
    </source>
</evidence>
<proteinExistence type="inferred from homology"/>
<feature type="compositionally biased region" description="Low complexity" evidence="6">
    <location>
        <begin position="19"/>
        <end position="29"/>
    </location>
</feature>
<dbReference type="Gene3D" id="1.10.10.10">
    <property type="entry name" value="Winged helix-like DNA-binding domain superfamily/Winged helix DNA-binding domain"/>
    <property type="match status" value="1"/>
</dbReference>
<dbReference type="Pfam" id="PF08281">
    <property type="entry name" value="Sigma70_r4_2"/>
    <property type="match status" value="1"/>
</dbReference>
<gene>
    <name evidence="9" type="ORF">ACFP3U_30130</name>
</gene>
<feature type="region of interest" description="Disordered" evidence="6">
    <location>
        <begin position="1"/>
        <end position="37"/>
    </location>
</feature>
<dbReference type="InterPro" id="IPR014284">
    <property type="entry name" value="RNA_pol_sigma-70_dom"/>
</dbReference>
<dbReference type="NCBIfam" id="TIGR02983">
    <property type="entry name" value="SigE-fam_strep"/>
    <property type="match status" value="1"/>
</dbReference>
<evidence type="ECO:0000256" key="3">
    <source>
        <dbReference type="ARBA" id="ARBA00023082"/>
    </source>
</evidence>
<keyword evidence="4" id="KW-0238">DNA-binding</keyword>
<accession>A0ABW0X9M0</accession>
<dbReference type="PANTHER" id="PTHR43133:SF50">
    <property type="entry name" value="ECF RNA POLYMERASE SIGMA FACTOR SIGM"/>
    <property type="match status" value="1"/>
</dbReference>
<evidence type="ECO:0000259" key="8">
    <source>
        <dbReference type="Pfam" id="PF08281"/>
    </source>
</evidence>
<dbReference type="InterPro" id="IPR039425">
    <property type="entry name" value="RNA_pol_sigma-70-like"/>
</dbReference>
<evidence type="ECO:0000256" key="5">
    <source>
        <dbReference type="ARBA" id="ARBA00023163"/>
    </source>
</evidence>
<organism evidence="9 10">
    <name type="scientific">Kitasatospora misakiensis</name>
    <dbReference type="NCBI Taxonomy" id="67330"/>
    <lineage>
        <taxon>Bacteria</taxon>
        <taxon>Bacillati</taxon>
        <taxon>Actinomycetota</taxon>
        <taxon>Actinomycetes</taxon>
        <taxon>Kitasatosporales</taxon>
        <taxon>Streptomycetaceae</taxon>
        <taxon>Kitasatospora</taxon>
    </lineage>
</organism>
<dbReference type="SUPFAM" id="SSF88659">
    <property type="entry name" value="Sigma3 and sigma4 domains of RNA polymerase sigma factors"/>
    <property type="match status" value="1"/>
</dbReference>
<comment type="caution">
    <text evidence="9">The sequence shown here is derived from an EMBL/GenBank/DDBJ whole genome shotgun (WGS) entry which is preliminary data.</text>
</comment>
<evidence type="ECO:0000313" key="10">
    <source>
        <dbReference type="Proteomes" id="UP001595975"/>
    </source>
</evidence>
<evidence type="ECO:0000313" key="9">
    <source>
        <dbReference type="EMBL" id="MFC5667212.1"/>
    </source>
</evidence>
<evidence type="ECO:0000256" key="4">
    <source>
        <dbReference type="ARBA" id="ARBA00023125"/>
    </source>
</evidence>